<gene>
    <name evidence="2" type="ORF">CPM_0081</name>
    <name evidence="1" type="ORF">CSP5_0112</name>
</gene>
<name>A0A1N5S7G3_9ARCH</name>
<dbReference type="Proteomes" id="UP000187822">
    <property type="component" value="Chromosome I"/>
</dbReference>
<evidence type="ECO:0000313" key="1">
    <source>
        <dbReference type="EMBL" id="SIM31953.1"/>
    </source>
</evidence>
<reference evidence="3" key="2">
    <citation type="submission" date="2016-06" db="EMBL/GenBank/DDBJ databases">
        <authorList>
            <person name="Toshchakov V.S."/>
        </authorList>
    </citation>
    <scope>NUCLEOTIDE SEQUENCE [LARGE SCALE GENOMIC DNA]</scope>
    <source>
        <strain>PM4 (JCM 30641</strain>
        <strain evidence="3">\VKM B-2940)</strain>
    </source>
</reference>
<dbReference type="EMBL" id="LT671858">
    <property type="protein sequence ID" value="SIM31953.1"/>
    <property type="molecule type" value="Genomic_DNA"/>
</dbReference>
<dbReference type="RefSeq" id="WP_021789411.1">
    <property type="nucleotide sequence ID" value="NZ_LT671858.1"/>
</dbReference>
<reference evidence="1 4" key="1">
    <citation type="submission" date="2016-04" db="EMBL/GenBank/DDBJ databases">
        <authorList>
            <person name="Evans L.H."/>
            <person name="Alamgir A."/>
            <person name="Owens N."/>
            <person name="Weber N.D."/>
            <person name="Virtaneva K."/>
            <person name="Barbian K."/>
            <person name="Babar A."/>
            <person name="Rosenke K."/>
        </authorList>
    </citation>
    <scope>NUCLEOTIDE SEQUENCE [LARGE SCALE GENOMIC DNA]</scope>
    <source>
        <strain evidence="1">S5</strain>
        <strain evidence="4">S5(T) (JCM 30642 \VKM B-2941)</strain>
    </source>
</reference>
<accession>A0A1N5S7G3</accession>
<dbReference type="EMBL" id="LT719092">
    <property type="protein sequence ID" value="SJK83978.1"/>
    <property type="molecule type" value="Genomic_DNA"/>
</dbReference>
<dbReference type="AlphaFoldDB" id="A0A1N5S7G3"/>
<reference evidence="2" key="3">
    <citation type="submission" date="2016-06" db="EMBL/GenBank/DDBJ databases">
        <authorList>
            <person name="Olsen C.W."/>
            <person name="Carey S."/>
            <person name="Hinshaw L."/>
            <person name="Karasin A.I."/>
        </authorList>
    </citation>
    <scope>NUCLEOTIDE SEQUENCE [LARGE SCALE GENOMIC DNA]</scope>
    <source>
        <strain evidence="2">PM4</strain>
    </source>
</reference>
<sequence>MVRLEFGVCKNCGHTVVNYNSKWLHHITRSKLLGLPHWPAGHVITLDCKWKCDCNIPEVDPNKPLKTNLVYLGQKIDK</sequence>
<evidence type="ECO:0000313" key="4">
    <source>
        <dbReference type="Proteomes" id="UP000195607"/>
    </source>
</evidence>
<proteinExistence type="predicted"/>
<dbReference type="KEGG" id="cdiv:CPM_0081"/>
<organism evidence="1 4">
    <name type="scientific">Cuniculiplasma divulgatum</name>
    <dbReference type="NCBI Taxonomy" id="1673428"/>
    <lineage>
        <taxon>Archaea</taxon>
        <taxon>Methanobacteriati</taxon>
        <taxon>Thermoplasmatota</taxon>
        <taxon>Thermoplasmata</taxon>
        <taxon>Thermoplasmatales</taxon>
        <taxon>Cuniculiplasmataceae</taxon>
        <taxon>Cuniculiplasma</taxon>
    </lineage>
</organism>
<dbReference type="Proteomes" id="UP000195607">
    <property type="component" value="Chromosome I"/>
</dbReference>
<keyword evidence="3" id="KW-1185">Reference proteome</keyword>
<dbReference type="GeneID" id="41587420"/>
<evidence type="ECO:0000313" key="3">
    <source>
        <dbReference type="Proteomes" id="UP000187822"/>
    </source>
</evidence>
<protein>
    <submittedName>
        <fullName evidence="1">Uncharacterized protein</fullName>
    </submittedName>
</protein>
<evidence type="ECO:0000313" key="2">
    <source>
        <dbReference type="EMBL" id="SJK83978.1"/>
    </source>
</evidence>